<reference evidence="1" key="1">
    <citation type="submission" date="2019-10" db="EMBL/GenBank/DDBJ databases">
        <title>Draft genome sequence of Panacibacter sp. KCS-6.</title>
        <authorList>
            <person name="Yim K.J."/>
        </authorList>
    </citation>
    <scope>NUCLEOTIDE SEQUENCE</scope>
    <source>
        <strain evidence="1">KCS-6</strain>
    </source>
</reference>
<dbReference type="Proteomes" id="UP000598971">
    <property type="component" value="Unassembled WGS sequence"/>
</dbReference>
<keyword evidence="2" id="KW-1185">Reference proteome</keyword>
<sequence length="79" mass="8518">MALDKDILGTDLYNELSVFNNKNIDELGDIEDKRLLFCKKIAEVFIEHLKANVEINIPGTGLIAPGGAVTGNSTTGTIN</sequence>
<dbReference type="RefSeq" id="WP_171606439.1">
    <property type="nucleotide sequence ID" value="NZ_WHPF01000002.1"/>
</dbReference>
<comment type="caution">
    <text evidence="1">The sequence shown here is derived from an EMBL/GenBank/DDBJ whole genome shotgun (WGS) entry which is preliminary data.</text>
</comment>
<gene>
    <name evidence="1" type="ORF">GD597_03550</name>
</gene>
<dbReference type="AlphaFoldDB" id="A0A8J8FBI7"/>
<organism evidence="1 2">
    <name type="scientific">Limnovirga soli</name>
    <dbReference type="NCBI Taxonomy" id="2656915"/>
    <lineage>
        <taxon>Bacteria</taxon>
        <taxon>Pseudomonadati</taxon>
        <taxon>Bacteroidota</taxon>
        <taxon>Chitinophagia</taxon>
        <taxon>Chitinophagales</taxon>
        <taxon>Chitinophagaceae</taxon>
        <taxon>Limnovirga</taxon>
    </lineage>
</organism>
<name>A0A8J8FBI7_9BACT</name>
<evidence type="ECO:0000313" key="1">
    <source>
        <dbReference type="EMBL" id="NNV54522.1"/>
    </source>
</evidence>
<protein>
    <submittedName>
        <fullName evidence="1">Uncharacterized protein</fullName>
    </submittedName>
</protein>
<dbReference type="EMBL" id="WHPF01000002">
    <property type="protein sequence ID" value="NNV54522.1"/>
    <property type="molecule type" value="Genomic_DNA"/>
</dbReference>
<proteinExistence type="predicted"/>
<evidence type="ECO:0000313" key="2">
    <source>
        <dbReference type="Proteomes" id="UP000598971"/>
    </source>
</evidence>
<accession>A0A8J8FBI7</accession>